<dbReference type="FunFam" id="1.25.40.10:FF:000842">
    <property type="entry name" value="Pentatricopeptide repeat-containing protein mitochondrial"/>
    <property type="match status" value="1"/>
</dbReference>
<proteinExistence type="inferred from homology"/>
<dbReference type="FunFam" id="1.25.40.10:FF:000125">
    <property type="entry name" value="Pentatricopeptide repeat-containing protein"/>
    <property type="match status" value="1"/>
</dbReference>
<dbReference type="PANTHER" id="PTHR47926">
    <property type="entry name" value="PENTATRICOPEPTIDE REPEAT-CONTAINING PROTEIN"/>
    <property type="match status" value="1"/>
</dbReference>
<comment type="caution">
    <text evidence="6">The sequence shown here is derived from an EMBL/GenBank/DDBJ whole genome shotgun (WGS) entry which is preliminary data.</text>
</comment>
<dbReference type="NCBIfam" id="TIGR00756">
    <property type="entry name" value="PPR"/>
    <property type="match status" value="7"/>
</dbReference>
<evidence type="ECO:0000313" key="6">
    <source>
        <dbReference type="EMBL" id="KAK0604650.1"/>
    </source>
</evidence>
<feature type="repeat" description="PPR" evidence="3">
    <location>
        <begin position="5"/>
        <end position="39"/>
    </location>
</feature>
<evidence type="ECO:0000313" key="7">
    <source>
        <dbReference type="Proteomes" id="UP001168877"/>
    </source>
</evidence>
<dbReference type="FunFam" id="1.25.40.10:FF:000333">
    <property type="entry name" value="Pentatricopeptide repeat-containing protein"/>
    <property type="match status" value="1"/>
</dbReference>
<feature type="compositionally biased region" description="Acidic residues" evidence="5">
    <location>
        <begin position="1085"/>
        <end position="1100"/>
    </location>
</feature>
<evidence type="ECO:0008006" key="8">
    <source>
        <dbReference type="Google" id="ProtNLM"/>
    </source>
</evidence>
<feature type="repeat" description="PPR" evidence="3">
    <location>
        <begin position="294"/>
        <end position="328"/>
    </location>
</feature>
<feature type="compositionally biased region" description="Basic and acidic residues" evidence="5">
    <location>
        <begin position="1016"/>
        <end position="1025"/>
    </location>
</feature>
<dbReference type="Gene3D" id="1.25.40.10">
    <property type="entry name" value="Tetratricopeptide repeat domain"/>
    <property type="match status" value="4"/>
</dbReference>
<organism evidence="6 7">
    <name type="scientific">Acer saccharum</name>
    <name type="common">Sugar maple</name>
    <dbReference type="NCBI Taxonomy" id="4024"/>
    <lineage>
        <taxon>Eukaryota</taxon>
        <taxon>Viridiplantae</taxon>
        <taxon>Streptophyta</taxon>
        <taxon>Embryophyta</taxon>
        <taxon>Tracheophyta</taxon>
        <taxon>Spermatophyta</taxon>
        <taxon>Magnoliopsida</taxon>
        <taxon>eudicotyledons</taxon>
        <taxon>Gunneridae</taxon>
        <taxon>Pentapetalae</taxon>
        <taxon>rosids</taxon>
        <taxon>malvids</taxon>
        <taxon>Sapindales</taxon>
        <taxon>Sapindaceae</taxon>
        <taxon>Hippocastanoideae</taxon>
        <taxon>Acereae</taxon>
        <taxon>Acer</taxon>
    </lineage>
</organism>
<feature type="region of interest" description="Disordered" evidence="5">
    <location>
        <begin position="975"/>
        <end position="1004"/>
    </location>
</feature>
<evidence type="ECO:0000256" key="1">
    <source>
        <dbReference type="ARBA" id="ARBA00006643"/>
    </source>
</evidence>
<dbReference type="InterPro" id="IPR011990">
    <property type="entry name" value="TPR-like_helical_dom_sf"/>
</dbReference>
<reference evidence="6" key="2">
    <citation type="submission" date="2023-06" db="EMBL/GenBank/DDBJ databases">
        <authorList>
            <person name="Swenson N.G."/>
            <person name="Wegrzyn J.L."/>
            <person name="Mcevoy S.L."/>
        </authorList>
    </citation>
    <scope>NUCLEOTIDE SEQUENCE</scope>
    <source>
        <strain evidence="6">NS2018</strain>
        <tissue evidence="6">Leaf</tissue>
    </source>
</reference>
<name>A0AA39TH88_ACESA</name>
<dbReference type="Proteomes" id="UP001168877">
    <property type="component" value="Unassembled WGS sequence"/>
</dbReference>
<feature type="compositionally biased region" description="Basic and acidic residues" evidence="5">
    <location>
        <begin position="994"/>
        <end position="1004"/>
    </location>
</feature>
<gene>
    <name evidence="6" type="ORF">LWI29_017832</name>
</gene>
<dbReference type="Pfam" id="PF13041">
    <property type="entry name" value="PPR_2"/>
    <property type="match status" value="3"/>
</dbReference>
<feature type="repeat" description="PPR" evidence="3">
    <location>
        <begin position="193"/>
        <end position="227"/>
    </location>
</feature>
<comment type="similarity">
    <text evidence="1">Belongs to the PPR family. PCMP-H subfamily.</text>
</comment>
<dbReference type="AlphaFoldDB" id="A0AA39TH88"/>
<dbReference type="InterPro" id="IPR002885">
    <property type="entry name" value="PPR_rpt"/>
</dbReference>
<dbReference type="Pfam" id="PF01535">
    <property type="entry name" value="PPR"/>
    <property type="match status" value="5"/>
</dbReference>
<dbReference type="EMBL" id="JAUESC010000002">
    <property type="protein sequence ID" value="KAK0604650.1"/>
    <property type="molecule type" value="Genomic_DNA"/>
</dbReference>
<dbReference type="GO" id="GO:0003723">
    <property type="term" value="F:RNA binding"/>
    <property type="evidence" value="ECO:0007669"/>
    <property type="project" value="InterPro"/>
</dbReference>
<feature type="compositionally biased region" description="Polar residues" evidence="5">
    <location>
        <begin position="1075"/>
        <end position="1084"/>
    </location>
</feature>
<protein>
    <recommendedName>
        <fullName evidence="8">Pentatricopeptide repeat-containing protein</fullName>
    </recommendedName>
</protein>
<keyword evidence="4" id="KW-0175">Coiled coil</keyword>
<dbReference type="InterPro" id="IPR046960">
    <property type="entry name" value="PPR_At4g14850-like_plant"/>
</dbReference>
<keyword evidence="7" id="KW-1185">Reference proteome</keyword>
<evidence type="ECO:0000256" key="2">
    <source>
        <dbReference type="ARBA" id="ARBA00022737"/>
    </source>
</evidence>
<feature type="repeat" description="PPR" evidence="3">
    <location>
        <begin position="329"/>
        <end position="364"/>
    </location>
</feature>
<sequence length="1133" mass="128000">MSTKDVVTWNAIIAGYWQNGFLQESKNLFESMPVKNIVSWNCMIAGSIDHGRLDEAFHYFQAMPKRNTASYNALISGFVKHGRVEDACKLFEDMPIRNVISYTAMIEGYMKNGEIDKARVLFDHMPFRNVVSWTVMISGYVENGKFFEAKELFDHMPHNSKNAIVVTSMITGYCKEGMLDNARVLFEGIQCKDRVSFNAMISGYAQNGVGEEALRLYSNMHKIGLQPDGATLVSVFTACSSLESLKKGRQAHVFVIRNGFIKNVSVCNALVSMYSKCGGIVESELAFGQICSPNLVSWNTVITAFAQHGLYEKAFSFFNEMRLNGFEPDGITFLSLLSACGHAGKVNESMDVFDLMVKTYGIIPKSEHYACLVDILSRAGQLEKACQIIQDMPFEADSRIWGSLLAASSVYLNVKLGELAAKKIDDLDPHNSGGYVSLSNIYAAAGMWEEVKRVRILMKQKGVKKQRGYSWTEIGNKVHYFLGGDVSHPDNDKIRSIWVYCVFPQFYPPEERIVVMQQQKMMLEEPLKLSDTIERESDRALDDLQETKKLAHEANMRRNEAMSMGKVSDIYTELNALNETFSTELKTKDKNIETLKVELVKAKQELLNKDASLDKLKEELGNMKSSEDKLKEKLGTMNSFESKALNLLAESEERFQEMDIEIENRKESEKKMFDSFTVQTKELEQTKMELVESKLEIESLRVKLKKLEGSSKRNPSALGDDTEKAFQSLKSELELANQNLARSLENEKDSSMETKSLIEKMSLLKDELKLATEAEDNSKKALDDLAFALKEVATEANQMKEKLSSTQQELEDTKHEAEKFKSKLKSTEEKLDKLKKEADVYKNTSERLRLEAEESLLAWSGKETGFVDCIKRAEEERDAAQRKNTSLLESLKAAENAITAGKQENHKLRDILKQALNEANVAKEAARIAKDALHDKEQALEFIIQENENLKMNEAAALDSIKELKRLVYQGTTNKESKFEDTESSQELQPLNSPEKEHSEGKKKLLSEFGFSLKELKIPHKSNNEDKDEDEDPNKQSDEDCDSGKGDPLKGSIFDTDSPVSAAVVSQTHHRRRSSLLTDSGDATSSDDFDIDGAQFEDADGDKSSRKKKALLRRFGDLLMRRNYHHRKEPSLE</sequence>
<evidence type="ECO:0000256" key="3">
    <source>
        <dbReference type="PROSITE-ProRule" id="PRU00708"/>
    </source>
</evidence>
<reference evidence="6" key="1">
    <citation type="journal article" date="2022" name="Plant J.">
        <title>Strategies of tolerance reflected in two North American maple genomes.</title>
        <authorList>
            <person name="McEvoy S.L."/>
            <person name="Sezen U.U."/>
            <person name="Trouern-Trend A."/>
            <person name="McMahon S.M."/>
            <person name="Schaberg P.G."/>
            <person name="Yang J."/>
            <person name="Wegrzyn J.L."/>
            <person name="Swenson N.G."/>
        </authorList>
    </citation>
    <scope>NUCLEOTIDE SEQUENCE</scope>
    <source>
        <strain evidence="6">NS2018</strain>
    </source>
</reference>
<dbReference type="Pfam" id="PF20431">
    <property type="entry name" value="E_motif"/>
    <property type="match status" value="1"/>
</dbReference>
<feature type="region of interest" description="Disordered" evidence="5">
    <location>
        <begin position="1016"/>
        <end position="1108"/>
    </location>
</feature>
<dbReference type="GO" id="GO:0048731">
    <property type="term" value="P:system development"/>
    <property type="evidence" value="ECO:0007669"/>
    <property type="project" value="UniProtKB-ARBA"/>
</dbReference>
<keyword evidence="2" id="KW-0677">Repeat</keyword>
<evidence type="ECO:0000256" key="4">
    <source>
        <dbReference type="SAM" id="Coils"/>
    </source>
</evidence>
<accession>A0AA39TH88</accession>
<dbReference type="PROSITE" id="PS51375">
    <property type="entry name" value="PPR"/>
    <property type="match status" value="6"/>
</dbReference>
<dbReference type="InterPro" id="IPR046848">
    <property type="entry name" value="E_motif"/>
</dbReference>
<feature type="repeat" description="PPR" evidence="3">
    <location>
        <begin position="67"/>
        <end position="101"/>
    </location>
</feature>
<feature type="compositionally biased region" description="Basic and acidic residues" evidence="5">
    <location>
        <begin position="1033"/>
        <end position="1048"/>
    </location>
</feature>
<feature type="repeat" description="PPR" evidence="3">
    <location>
        <begin position="129"/>
        <end position="163"/>
    </location>
</feature>
<evidence type="ECO:0000256" key="5">
    <source>
        <dbReference type="SAM" id="MobiDB-lite"/>
    </source>
</evidence>
<dbReference type="GO" id="GO:0009451">
    <property type="term" value="P:RNA modification"/>
    <property type="evidence" value="ECO:0007669"/>
    <property type="project" value="InterPro"/>
</dbReference>
<dbReference type="PANTHER" id="PTHR47926:SF436">
    <property type="entry name" value="PENTATRICOPEPTIDE REPEAT-CONTAINING PROTEIN ELI1, CHLOROPLASTIC-LIKE ISOFORM X2"/>
    <property type="match status" value="1"/>
</dbReference>
<feature type="coiled-coil region" evidence="4">
    <location>
        <begin position="585"/>
        <end position="967"/>
    </location>
</feature>